<dbReference type="Proteomes" id="UP000238899">
    <property type="component" value="Unassembled WGS sequence"/>
</dbReference>
<gene>
    <name evidence="1" type="ORF">VCHSUH03_01210</name>
</gene>
<evidence type="ECO:0008006" key="3">
    <source>
        <dbReference type="Google" id="ProtNLM"/>
    </source>
</evidence>
<accession>A0ABX5C6I6</accession>
<sequence length="303" mass="34708">MMINGAALQVEVGLINPEWPLRIYKGDNADGYRVYSVISKYEPKNLLSTKLISVHRMYNPNRDEWQILFSLTSSSDNSKDMFKYIFRDIIKTIDFSQSEKKALETLCYRYEHWQQLLSKVPDSFGPLKQQGLMAELLVLKEDLIPKYGVSEALEMWQGPKGGKQDFILLDSWIEVKSTILGKRDIRISSLEQLDSDISEGELVVLTVQESNVHDSKAISLTMVIDEIDANINEDLLLNKFRENLLLVGYGSSQADEVYFRIISKDYYSVTNDFPKIKRNDISTAITSVSYNLNLDSISEFKIS</sequence>
<name>A0ABX5C6I6_9FIRM</name>
<dbReference type="EMBL" id="PPDD01000001">
    <property type="protein sequence ID" value="PQL58834.1"/>
    <property type="molecule type" value="Genomic_DNA"/>
</dbReference>
<keyword evidence="2" id="KW-1185">Reference proteome</keyword>
<comment type="caution">
    <text evidence="1">The sequence shown here is derived from an EMBL/GenBank/DDBJ whole genome shotgun (WGS) entry which is preliminary data.</text>
</comment>
<reference evidence="1 2" key="1">
    <citation type="journal article" date="2018" name="Int. J. Syst. Evol. Microbiol.">
        <title>Veillonella infantium sp. nov., an anaerobic, Gram-stain-negative coccus isolated from tongue biofilm of a Thai child.</title>
        <authorList>
            <person name="Mashima I."/>
            <person name="Liao Y.C."/>
            <person name="Miyakawa H."/>
            <person name="Theodorea C.F."/>
            <person name="Thawboon B."/>
            <person name="Thaweboon S."/>
            <person name="Scannapieco F.A."/>
            <person name="Nakazawa F."/>
        </authorList>
    </citation>
    <scope>NUCLEOTIDE SEQUENCE [LARGE SCALE GENOMIC DNA]</scope>
    <source>
        <strain evidence="1 2">T11011-4</strain>
    </source>
</reference>
<organism evidence="1 2">
    <name type="scientific">Veillonella infantium</name>
    <dbReference type="NCBI Taxonomy" id="1911679"/>
    <lineage>
        <taxon>Bacteria</taxon>
        <taxon>Bacillati</taxon>
        <taxon>Bacillota</taxon>
        <taxon>Negativicutes</taxon>
        <taxon>Veillonellales</taxon>
        <taxon>Veillonellaceae</taxon>
        <taxon>Veillonella</taxon>
    </lineage>
</organism>
<dbReference type="RefSeq" id="WP_105093769.1">
    <property type="nucleotide sequence ID" value="NZ_PPDD01000001.1"/>
</dbReference>
<dbReference type="InterPro" id="IPR025534">
    <property type="entry name" value="DUF4420"/>
</dbReference>
<dbReference type="Pfam" id="PF14390">
    <property type="entry name" value="DUF4420"/>
    <property type="match status" value="1"/>
</dbReference>
<protein>
    <recommendedName>
        <fullName evidence="3">PD-(D/E)XK motif protein</fullName>
    </recommendedName>
</protein>
<evidence type="ECO:0000313" key="2">
    <source>
        <dbReference type="Proteomes" id="UP000238899"/>
    </source>
</evidence>
<evidence type="ECO:0000313" key="1">
    <source>
        <dbReference type="EMBL" id="PQL58834.1"/>
    </source>
</evidence>
<proteinExistence type="predicted"/>